<accession>A0A829R8G8</accession>
<evidence type="ECO:0000313" key="8">
    <source>
        <dbReference type="Proteomes" id="UP000019251"/>
    </source>
</evidence>
<comment type="subcellular location">
    <subcellularLocation>
        <location evidence="1">Membrane</location>
        <topology evidence="1">Multi-pass membrane protein</topology>
    </subcellularLocation>
</comment>
<dbReference type="Gene3D" id="1.10.287.950">
    <property type="entry name" value="Methyl-accepting chemotaxis protein"/>
    <property type="match status" value="2"/>
</dbReference>
<evidence type="ECO:0000256" key="5">
    <source>
        <dbReference type="SAM" id="Phobius"/>
    </source>
</evidence>
<feature type="transmembrane region" description="Helical" evidence="5">
    <location>
        <begin position="799"/>
        <end position="818"/>
    </location>
</feature>
<dbReference type="NCBIfam" id="TIGR03062">
    <property type="entry name" value="pip_yhgE_Cterm"/>
    <property type="match status" value="1"/>
</dbReference>
<dbReference type="InterPro" id="IPR023908">
    <property type="entry name" value="xxxLxxG_rpt"/>
</dbReference>
<dbReference type="PANTHER" id="PTHR43077:SF5">
    <property type="entry name" value="PHAGE INFECTION PROTEIN"/>
    <property type="match status" value="1"/>
</dbReference>
<reference evidence="7 8" key="1">
    <citation type="submission" date="2012-12" db="EMBL/GenBank/DDBJ databases">
        <title>Novel taxa of Listeriaceae from agricultural environments in the United States.</title>
        <authorList>
            <person name="den Bakker H.C."/>
            <person name="Allred A."/>
            <person name="Warchocki S."/>
            <person name="Wright E.M."/>
            <person name="Burrell A."/>
            <person name="Nightingale K.K."/>
            <person name="Kephart D."/>
            <person name="Wiedmann M."/>
        </authorList>
    </citation>
    <scope>NUCLEOTIDE SEQUENCE [LARGE SCALE GENOMIC DNA]</scope>
    <source>
        <strain evidence="7 8">FSL F6-1183</strain>
    </source>
</reference>
<dbReference type="InterPro" id="IPR017501">
    <property type="entry name" value="Phage_infect_YhgE_C"/>
</dbReference>
<proteinExistence type="predicted"/>
<dbReference type="InterPro" id="IPR011049">
    <property type="entry name" value="Serralysin-like_metalloprot_C"/>
</dbReference>
<dbReference type="SUPFAM" id="SSF101967">
    <property type="entry name" value="Adhesin YadA, collagen-binding domain"/>
    <property type="match status" value="1"/>
</dbReference>
<evidence type="ECO:0000313" key="7">
    <source>
        <dbReference type="EMBL" id="EUJ29864.1"/>
    </source>
</evidence>
<keyword evidence="4 5" id="KW-0472">Membrane</keyword>
<gene>
    <name evidence="7" type="ORF">LMUR_02117</name>
</gene>
<organism evidence="7 8">
    <name type="scientific">Listeria grayi FSL F6-1183</name>
    <dbReference type="NCBI Taxonomy" id="1265827"/>
    <lineage>
        <taxon>Bacteria</taxon>
        <taxon>Bacillati</taxon>
        <taxon>Bacillota</taxon>
        <taxon>Bacilli</taxon>
        <taxon>Bacillales</taxon>
        <taxon>Listeriaceae</taxon>
        <taxon>Listeria</taxon>
    </lineage>
</organism>
<sequence>MIKAEWKSIFNKKLLIIVLCVMCFIPSIYTVTFLGSMWDPYGKMEKLPVAVINHDKPVKMNGKKMAIGDEMEKNMRKDGKLDFRFPTEAKAAAGLKSGKYFMVITIPKDFSKNATTLLKDDPKKMTINYQTMAGHNFTASKFMGNAVTALKDSIASQVTEIYATSVFGQFKEAGSSFTKAGKANKTLADGSGKIQSGNAALTANLQKLADSTLTFQQGTAKLERGFVLYQDGVGKVAKGSSTLASGTKQLASQTAPLAQGVDALAGGADELATGTTQFVSGVKTVGSGMDQLNNGLMQLNTGMPQMEKQSRHLENGIAKLQIGSSQLENAVSSLNTKLTSKEAKAQTARLSEGLEQLKQGMTALTKAKIPALTSTLQTLNEQIATSQQSIQSAVQTSDKEQTTLQEIDNLLADKSDLDADGMQALKAKLAALKKQQGTTNQSVHQLQTNISTTKLTEQVRDVAQTAAALQAGYSGTDAQPGIYGGTKQLLTANQQIASAIGGSGKSILTGAAQLNQGLETTHSAVKQANQQLPKLTSSVSQLESSSSKLAQGNRTLVAKSGALQNGASGLDNGLTTLNAKVPLLTNGTAQLATGAANLQTGLATLQAKGSTLTAGVNQLDNGATGIHHGSEQLAAGSSKIEKNMTKIVDGNQQLATNLQTGGEKINQLHPTDKTYQMMAKPVKTKHEELAKVVNNGTGMAPYMMSLALFVGGITLNMMYNIYSPKQYPRYGVSWWASKMSVLGAVGILQALLMVIFLTFVNGLESVAILQTFGVLVATSLMFMAIICFFNLALGKAGSFLMLIFLILQLGGSGGTYPVQLSNGFFQAIHPFLPMTYSVDALRNTLSIGGSIQSDLFIIITLAIVFNLLIILFFRGQRKKISQEEAVA</sequence>
<feature type="domain" description="ABC-2 type transporter transmembrane" evidence="6">
    <location>
        <begin position="12"/>
        <end position="155"/>
    </location>
</feature>
<feature type="transmembrane region" description="Helical" evidence="5">
    <location>
        <begin position="766"/>
        <end position="792"/>
    </location>
</feature>
<comment type="caution">
    <text evidence="7">The sequence shown here is derived from an EMBL/GenBank/DDBJ whole genome shotgun (WGS) entry which is preliminary data.</text>
</comment>
<evidence type="ECO:0000256" key="2">
    <source>
        <dbReference type="ARBA" id="ARBA00022692"/>
    </source>
</evidence>
<feature type="transmembrane region" description="Helical" evidence="5">
    <location>
        <begin position="740"/>
        <end position="760"/>
    </location>
</feature>
<feature type="transmembrane region" description="Helical" evidence="5">
    <location>
        <begin position="699"/>
        <end position="719"/>
    </location>
</feature>
<dbReference type="Pfam" id="PF12698">
    <property type="entry name" value="ABC2_membrane_3"/>
    <property type="match status" value="1"/>
</dbReference>
<dbReference type="AlphaFoldDB" id="A0A829R8G8"/>
<evidence type="ECO:0000259" key="6">
    <source>
        <dbReference type="Pfam" id="PF12698"/>
    </source>
</evidence>
<evidence type="ECO:0000256" key="4">
    <source>
        <dbReference type="ARBA" id="ARBA00023136"/>
    </source>
</evidence>
<dbReference type="InterPro" id="IPR051328">
    <property type="entry name" value="T7SS_ABC-Transporter"/>
</dbReference>
<protein>
    <recommendedName>
        <fullName evidence="6">ABC-2 type transporter transmembrane domain-containing protein</fullName>
    </recommendedName>
</protein>
<keyword evidence="3 5" id="KW-1133">Transmembrane helix</keyword>
<evidence type="ECO:0000256" key="1">
    <source>
        <dbReference type="ARBA" id="ARBA00004141"/>
    </source>
</evidence>
<dbReference type="PANTHER" id="PTHR43077">
    <property type="entry name" value="TRANSPORT PERMEASE YVFS-RELATED"/>
    <property type="match status" value="1"/>
</dbReference>
<name>A0A829R8G8_LISGR</name>
<dbReference type="GO" id="GO:0016020">
    <property type="term" value="C:membrane"/>
    <property type="evidence" value="ECO:0007669"/>
    <property type="project" value="UniProtKB-SubCell"/>
</dbReference>
<dbReference type="NCBIfam" id="TIGR03061">
    <property type="entry name" value="pip_yhgE_Nterm"/>
    <property type="match status" value="1"/>
</dbReference>
<dbReference type="Proteomes" id="UP000019251">
    <property type="component" value="Unassembled WGS sequence"/>
</dbReference>
<feature type="transmembrane region" description="Helical" evidence="5">
    <location>
        <begin position="855"/>
        <end position="873"/>
    </location>
</feature>
<keyword evidence="2 5" id="KW-0812">Transmembrane</keyword>
<dbReference type="Gene3D" id="3.40.1710.10">
    <property type="entry name" value="abc type-2 transporter like domain"/>
    <property type="match status" value="1"/>
</dbReference>
<dbReference type="NCBIfam" id="TIGR03057">
    <property type="entry name" value="xxxLxxG_by_4"/>
    <property type="match status" value="1"/>
</dbReference>
<dbReference type="GO" id="GO:0140359">
    <property type="term" value="F:ABC-type transporter activity"/>
    <property type="evidence" value="ECO:0007669"/>
    <property type="project" value="InterPro"/>
</dbReference>
<dbReference type="InterPro" id="IPR013525">
    <property type="entry name" value="ABC2_TM"/>
</dbReference>
<evidence type="ECO:0000256" key="3">
    <source>
        <dbReference type="ARBA" id="ARBA00022989"/>
    </source>
</evidence>
<dbReference type="EMBL" id="AODG01000004">
    <property type="protein sequence ID" value="EUJ29864.1"/>
    <property type="molecule type" value="Genomic_DNA"/>
</dbReference>
<dbReference type="RefSeq" id="WP_036103958.1">
    <property type="nucleotide sequence ID" value="NZ_AODG01000004.1"/>
</dbReference>
<dbReference type="InterPro" id="IPR017500">
    <property type="entry name" value="Phage_infect_YhgE_N"/>
</dbReference>